<evidence type="ECO:0000256" key="4">
    <source>
        <dbReference type="ARBA" id="ARBA00022636"/>
    </source>
</evidence>
<sequence length="536" mass="59708">MQNAQKVISTYRRKRIVICLIVALLTLTTTLAIRFISQRSLNQQRVQMTTNKMVVAMDKILRPLSEQHLSLLQLVGKPCEDVRLPLRKLAASLQTVRSIVLVKSNILYCSSIFGDRNVSIHQLQPDLPVQRELLAFSTDNTLLVGSPILIQWYPSAFNSADGVMMIINIELLGELILNAKSSLITGIGLSVGPRNFISGTGVVDHPVLPGESVIYRQHSTQFPFAINVSGPGASAIALHELPGELPLALILSLLMTGIAWLATAGRMSFSREISLGIAAREFKLWCQPLKDLHSGKCTGVEILLRWNNPRRGNISPDVFIPIAEGYNLIIPLTRYVIAETARQLSLFPHDKHFHISINVAARHFAEGELLRDLHKLWFSAYPVQQLVVELTERDVLQDGDHHMAEHLHFRGVHLAIDDFGTGNSSLSWLEKLRPDVLKIDKSFTSAIGIDSVNATVTDIIIALAHRLNIVTVAEGVETQQQDEYLRRHGVDILQGFYYARPMPVEDFPQWLAARRQVEAMADNKTGRPPAETGRSV</sequence>
<keyword evidence="5" id="KW-0812">Transmembrane</keyword>
<organism evidence="11 13">
    <name type="scientific">Raoultella ornithinolytica</name>
    <name type="common">Klebsiella ornithinolytica</name>
    <dbReference type="NCBI Taxonomy" id="54291"/>
    <lineage>
        <taxon>Bacteria</taxon>
        <taxon>Pseudomonadati</taxon>
        <taxon>Pseudomonadota</taxon>
        <taxon>Gammaproteobacteria</taxon>
        <taxon>Enterobacterales</taxon>
        <taxon>Enterobacteriaceae</taxon>
        <taxon>Klebsiella/Raoultella group</taxon>
        <taxon>Raoultella</taxon>
    </lineage>
</organism>
<dbReference type="PROSITE" id="PS50883">
    <property type="entry name" value="EAL"/>
    <property type="match status" value="1"/>
</dbReference>
<dbReference type="STRING" id="54291.TE10_18165"/>
<protein>
    <recommendedName>
        <fullName evidence="2">cyclic-guanylate-specific phosphodiesterase</fullName>
        <ecNumber evidence="2">3.1.4.52</ecNumber>
    </recommendedName>
</protein>
<comment type="catalytic activity">
    <reaction evidence="9">
        <text>3',3'-c-di-GMP + H2O = 5'-phosphoguanylyl(3'-&gt;5')guanosine + H(+)</text>
        <dbReference type="Rhea" id="RHEA:24902"/>
        <dbReference type="ChEBI" id="CHEBI:15377"/>
        <dbReference type="ChEBI" id="CHEBI:15378"/>
        <dbReference type="ChEBI" id="CHEBI:58754"/>
        <dbReference type="ChEBI" id="CHEBI:58805"/>
        <dbReference type="EC" id="3.1.4.52"/>
    </reaction>
</comment>
<evidence type="ECO:0000259" key="10">
    <source>
        <dbReference type="PROSITE" id="PS50883"/>
    </source>
</evidence>
<reference evidence="12 14" key="2">
    <citation type="submission" date="2024-02" db="EMBL/GenBank/DDBJ databases">
        <title>Tn5403 promotes plasmid rearrangements and degradation of the Klebsiella pneumoniae carbapenemase (KPC) transposon Tn4401.</title>
        <authorList>
            <person name="Sheppard A.E."/>
            <person name="Barry K.E."/>
            <person name="Parikh H.I."/>
            <person name="Vegesana K."/>
            <person name="Sebra R."/>
            <person name="George S."/>
            <person name="Sanderson N.D."/>
            <person name="Stoesser N."/>
            <person name="Eyre D.W."/>
            <person name="Crook D.W."/>
            <person name="Walker A.S."/>
            <person name="Mathers A.J."/>
        </authorList>
    </citation>
    <scope>NUCLEOTIDE SEQUENCE [LARGE SCALE GENOMIC DNA]</scope>
    <source>
        <strain evidence="12 14">CAV1921</strain>
    </source>
</reference>
<keyword evidence="8" id="KW-0472">Membrane</keyword>
<evidence type="ECO:0000256" key="9">
    <source>
        <dbReference type="ARBA" id="ARBA00034290"/>
    </source>
</evidence>
<dbReference type="InterPro" id="IPR001633">
    <property type="entry name" value="EAL_dom"/>
</dbReference>
<dbReference type="Pfam" id="PF12792">
    <property type="entry name" value="CSS-motif"/>
    <property type="match status" value="1"/>
</dbReference>
<dbReference type="CDD" id="cd01948">
    <property type="entry name" value="EAL"/>
    <property type="match status" value="1"/>
</dbReference>
<proteinExistence type="predicted"/>
<keyword evidence="14" id="KW-1185">Reference proteome</keyword>
<feature type="domain" description="EAL" evidence="10">
    <location>
        <begin position="266"/>
        <end position="515"/>
    </location>
</feature>
<reference evidence="11 13" key="1">
    <citation type="submission" date="2017-07" db="EMBL/GenBank/DDBJ databases">
        <title>Raoultella ornithinolytica strain HH3 draft genome.</title>
        <authorList>
            <person name="Duceppe M.-O."/>
            <person name="Huang H."/>
            <person name="Phipps-Todd B."/>
        </authorList>
    </citation>
    <scope>NUCLEOTIDE SEQUENCE [LARGE SCALE GENOMIC DNA]</scope>
    <source>
        <strain evidence="11 13">HH3</strain>
    </source>
</reference>
<keyword evidence="4" id="KW-0973">c-di-GMP</keyword>
<keyword evidence="7" id="KW-1133">Transmembrane helix</keyword>
<dbReference type="AlphaFoldDB" id="A0A1Y6GGC0"/>
<dbReference type="EMBL" id="NKYI01000026">
    <property type="protein sequence ID" value="PIK82748.1"/>
    <property type="molecule type" value="Genomic_DNA"/>
</dbReference>
<evidence type="ECO:0000256" key="2">
    <source>
        <dbReference type="ARBA" id="ARBA00012282"/>
    </source>
</evidence>
<evidence type="ECO:0000256" key="7">
    <source>
        <dbReference type="ARBA" id="ARBA00022989"/>
    </source>
</evidence>
<dbReference type="SUPFAM" id="SSF141868">
    <property type="entry name" value="EAL domain-like"/>
    <property type="match status" value="1"/>
</dbReference>
<evidence type="ECO:0000313" key="12">
    <source>
        <dbReference type="EMBL" id="WWC13595.1"/>
    </source>
</evidence>
<dbReference type="Proteomes" id="UP000229713">
    <property type="component" value="Unassembled WGS sequence"/>
</dbReference>
<evidence type="ECO:0000313" key="13">
    <source>
        <dbReference type="Proteomes" id="UP000229713"/>
    </source>
</evidence>
<evidence type="ECO:0000256" key="6">
    <source>
        <dbReference type="ARBA" id="ARBA00022801"/>
    </source>
</evidence>
<evidence type="ECO:0000256" key="1">
    <source>
        <dbReference type="ARBA" id="ARBA00004651"/>
    </source>
</evidence>
<dbReference type="GO" id="GO:0005886">
    <property type="term" value="C:plasma membrane"/>
    <property type="evidence" value="ECO:0007669"/>
    <property type="project" value="UniProtKB-SubCell"/>
</dbReference>
<dbReference type="GO" id="GO:0071111">
    <property type="term" value="F:cyclic-guanylate-specific phosphodiesterase activity"/>
    <property type="evidence" value="ECO:0007669"/>
    <property type="project" value="UniProtKB-EC"/>
</dbReference>
<dbReference type="Pfam" id="PF00563">
    <property type="entry name" value="EAL"/>
    <property type="match status" value="1"/>
</dbReference>
<keyword evidence="3" id="KW-1003">Cell membrane</keyword>
<dbReference type="SMART" id="SM00052">
    <property type="entry name" value="EAL"/>
    <property type="match status" value="1"/>
</dbReference>
<evidence type="ECO:0000256" key="3">
    <source>
        <dbReference type="ARBA" id="ARBA00022475"/>
    </source>
</evidence>
<evidence type="ECO:0000256" key="5">
    <source>
        <dbReference type="ARBA" id="ARBA00022692"/>
    </source>
</evidence>
<dbReference type="Gene3D" id="3.20.20.450">
    <property type="entry name" value="EAL domain"/>
    <property type="match status" value="1"/>
</dbReference>
<dbReference type="InterPro" id="IPR035919">
    <property type="entry name" value="EAL_sf"/>
</dbReference>
<dbReference type="InterPro" id="IPR050706">
    <property type="entry name" value="Cyclic-di-GMP_PDE-like"/>
</dbReference>
<evidence type="ECO:0000313" key="14">
    <source>
        <dbReference type="Proteomes" id="UP001350972"/>
    </source>
</evidence>
<accession>A0A1Y6GGC0</accession>
<dbReference type="PANTHER" id="PTHR33121:SF79">
    <property type="entry name" value="CYCLIC DI-GMP PHOSPHODIESTERASE PDED-RELATED"/>
    <property type="match status" value="1"/>
</dbReference>
<dbReference type="PANTHER" id="PTHR33121">
    <property type="entry name" value="CYCLIC DI-GMP PHOSPHODIESTERASE PDEF"/>
    <property type="match status" value="1"/>
</dbReference>
<dbReference type="RefSeq" id="WP_004863898.1">
    <property type="nucleotide sequence ID" value="NZ_ABIKMM020000001.1"/>
</dbReference>
<dbReference type="EMBL" id="CP145163">
    <property type="protein sequence ID" value="WWC13595.1"/>
    <property type="molecule type" value="Genomic_DNA"/>
</dbReference>
<keyword evidence="6" id="KW-0378">Hydrolase</keyword>
<evidence type="ECO:0000256" key="8">
    <source>
        <dbReference type="ARBA" id="ARBA00023136"/>
    </source>
</evidence>
<dbReference type="EC" id="3.1.4.52" evidence="2"/>
<dbReference type="eggNOG" id="COG2200">
    <property type="taxonomic scope" value="Bacteria"/>
</dbReference>
<comment type="subcellular location">
    <subcellularLocation>
        <location evidence="1">Cell membrane</location>
        <topology evidence="1">Multi-pass membrane protein</topology>
    </subcellularLocation>
</comment>
<dbReference type="Proteomes" id="UP001350972">
    <property type="component" value="Chromosome"/>
</dbReference>
<dbReference type="InterPro" id="IPR024744">
    <property type="entry name" value="CSS-motif_dom"/>
</dbReference>
<evidence type="ECO:0000313" key="11">
    <source>
        <dbReference type="EMBL" id="PIK82748.1"/>
    </source>
</evidence>
<gene>
    <name evidence="11" type="ORF">CFY86_18385</name>
    <name evidence="12" type="ORF">LM286_09890</name>
</gene>
<name>A0A1Y6GGC0_RAOOR</name>